<evidence type="ECO:0008006" key="3">
    <source>
        <dbReference type="Google" id="ProtNLM"/>
    </source>
</evidence>
<evidence type="ECO:0000313" key="1">
    <source>
        <dbReference type="EMBL" id="MFD1316605.1"/>
    </source>
</evidence>
<gene>
    <name evidence="1" type="ORF">ACFQ39_13345</name>
</gene>
<dbReference type="RefSeq" id="WP_377179743.1">
    <property type="nucleotide sequence ID" value="NZ_JBHTMY010000003.1"/>
</dbReference>
<keyword evidence="2" id="KW-1185">Reference proteome</keyword>
<reference evidence="2" key="1">
    <citation type="journal article" date="2019" name="Int. J. Syst. Evol. Microbiol.">
        <title>The Global Catalogue of Microorganisms (GCM) 10K type strain sequencing project: providing services to taxonomists for standard genome sequencing and annotation.</title>
        <authorList>
            <consortium name="The Broad Institute Genomics Platform"/>
            <consortium name="The Broad Institute Genome Sequencing Center for Infectious Disease"/>
            <person name="Wu L."/>
            <person name="Ma J."/>
        </authorList>
    </citation>
    <scope>NUCLEOTIDE SEQUENCE [LARGE SCALE GENOMIC DNA]</scope>
    <source>
        <strain evidence="2">CCUG 61485</strain>
    </source>
</reference>
<evidence type="ECO:0000313" key="2">
    <source>
        <dbReference type="Proteomes" id="UP001597201"/>
    </source>
</evidence>
<protein>
    <recommendedName>
        <fullName evidence="3">Por secretion system C-terminal sorting domain-containing protein</fullName>
    </recommendedName>
</protein>
<dbReference type="Proteomes" id="UP001597201">
    <property type="component" value="Unassembled WGS sequence"/>
</dbReference>
<organism evidence="1 2">
    <name type="scientific">Namhaeicola litoreus</name>
    <dbReference type="NCBI Taxonomy" id="1052145"/>
    <lineage>
        <taxon>Bacteria</taxon>
        <taxon>Pseudomonadati</taxon>
        <taxon>Bacteroidota</taxon>
        <taxon>Flavobacteriia</taxon>
        <taxon>Flavobacteriales</taxon>
        <taxon>Flavobacteriaceae</taxon>
        <taxon>Namhaeicola</taxon>
    </lineage>
</organism>
<name>A0ABW3Y571_9FLAO</name>
<proteinExistence type="predicted"/>
<dbReference type="EMBL" id="JBHTMY010000003">
    <property type="protein sequence ID" value="MFD1316605.1"/>
    <property type="molecule type" value="Genomic_DNA"/>
</dbReference>
<comment type="caution">
    <text evidence="1">The sequence shown here is derived from an EMBL/GenBank/DDBJ whole genome shotgun (WGS) entry which is preliminary data.</text>
</comment>
<accession>A0ABW3Y571</accession>
<sequence length="123" mass="13354">MKTTIITIAILLISIAGFSQDKGQVTKYVTTFPNGEEAITIVDNSGSDVLNLSSAESFYKYEILAPNNHELIHGSSNEGKVCDIDKTKLSDGTYTLKVYTDDFVITSDITINKSLEESGIIGI</sequence>